<dbReference type="GO" id="GO:0016020">
    <property type="term" value="C:membrane"/>
    <property type="evidence" value="ECO:0007669"/>
    <property type="project" value="UniProtKB-SubCell"/>
</dbReference>
<dbReference type="Gene3D" id="1.20.1250.20">
    <property type="entry name" value="MFS general substrate transporter like domains"/>
    <property type="match status" value="2"/>
</dbReference>
<dbReference type="SUPFAM" id="SSF103473">
    <property type="entry name" value="MFS general substrate transporter"/>
    <property type="match status" value="1"/>
</dbReference>
<dbReference type="PANTHER" id="PTHR23514:SF6">
    <property type="entry name" value="MAJOR FACILITATOR SUPERFAMILY (MFS) PROFILE DOMAIN-CONTAINING PROTEIN"/>
    <property type="match status" value="1"/>
</dbReference>
<feature type="region of interest" description="Disordered" evidence="5">
    <location>
        <begin position="1"/>
        <end position="31"/>
    </location>
</feature>
<feature type="compositionally biased region" description="Polar residues" evidence="5">
    <location>
        <begin position="1009"/>
        <end position="1020"/>
    </location>
</feature>
<feature type="transmembrane region" description="Helical" evidence="6">
    <location>
        <begin position="304"/>
        <end position="329"/>
    </location>
</feature>
<feature type="region of interest" description="Disordered" evidence="5">
    <location>
        <begin position="908"/>
        <end position="927"/>
    </location>
</feature>
<feature type="compositionally biased region" description="Low complexity" evidence="5">
    <location>
        <begin position="910"/>
        <end position="921"/>
    </location>
</feature>
<organism evidence="8 9">
    <name type="scientific">Aureobasidium pullulans</name>
    <name type="common">Black yeast</name>
    <name type="synonym">Pullularia pullulans</name>
    <dbReference type="NCBI Taxonomy" id="5580"/>
    <lineage>
        <taxon>Eukaryota</taxon>
        <taxon>Fungi</taxon>
        <taxon>Dikarya</taxon>
        <taxon>Ascomycota</taxon>
        <taxon>Pezizomycotina</taxon>
        <taxon>Dothideomycetes</taxon>
        <taxon>Dothideomycetidae</taxon>
        <taxon>Dothideales</taxon>
        <taxon>Saccotheciaceae</taxon>
        <taxon>Aureobasidium</taxon>
    </lineage>
</organism>
<dbReference type="FunFam" id="1.20.1250.20:FF:000308">
    <property type="entry name" value="MFS efflux transporter"/>
    <property type="match status" value="1"/>
</dbReference>
<feature type="compositionally biased region" description="Polar residues" evidence="5">
    <location>
        <begin position="1045"/>
        <end position="1058"/>
    </location>
</feature>
<dbReference type="AlphaFoldDB" id="A0A4T0E8A9"/>
<dbReference type="GO" id="GO:0022857">
    <property type="term" value="F:transmembrane transporter activity"/>
    <property type="evidence" value="ECO:0007669"/>
    <property type="project" value="InterPro"/>
</dbReference>
<accession>A0A4T0E8A9</accession>
<feature type="compositionally biased region" description="Low complexity" evidence="5">
    <location>
        <begin position="958"/>
        <end position="979"/>
    </location>
</feature>
<sequence length="1100" mass="119056">MSAYTFGAALQPTTSPKITSPPAVKKKGNSAAPLESAIELQDYMQQVQTQHSEHENGTTPKTPNELEMSRPSSPTEAAEFVPSWSFPAKNKYRVSAICLVYLANGLTDASAGALIPYMEKQYNIGYAIVSLIFITNAIGFITAAFFTDLTLEKLGRAKACMLSEVLLIVGYVILVCTPPFPVVVVAFLFLGLGVALNLALNNVFCANLANSTVILGAVHGSYGLGGVIGPIMATVLVSRGILWSRFYLIVLGLHVICFFATGWAFWKYEDEPSSLKTGNLIPRRAGEIQPTKLQMMKRALNSRVTIFAALFIFAYQGSEVSTSGWVISFLIQARGGDPAKVGYVTAGFWGGITLGRFVLSHLAPRIGEKRFVYILTALSIVFQLLVWLIPNIIGEAVAVSLLGLLLGPVYSCATTIFTRLMGRGVQMTALSFVSSAGSSGGAVAPFLTGLLAQAVGTFVLHPICIGLFVLDSSQNGIVLYKPTFASSSQQQPASPSSVNSFYFDDGMLDQLDDVQEEEEHDETFDEGKFDDPSYLKRPNQPAHLHESPATSSNRASPGAPVHNVNGYPFLIQNPGTGHFSADSPFSEGSSQPGDHQLDSQEDAARHDSQQGPPGCQNLAAYHNALAEAAHRAAADGKFTRQNSIAASDSVYSEDHDEQVENNDSRQMQYPQQMSMPMPAPMQMQMPMQIPPQSQMSLQSQMQMQQQLQQQFQLQQQMQMQIQMQMQPQMRQSYMSGSSHVSRGSYSAFDFGFSDGATIEDTFSSPEFPNDDFAFDDSDLISAANSEALANDDEGFYSQEFGFYARARPGGDPDTVEAINGGYFGAPGIEIVRQKSVKEPNLTPITERSEFSTRNSYIGPFSPLAAALPSPGFPPSHMAAARMSPLAWQHLQEDEMTLADLRRLKQGAFGSSSNSVNSQSSSFGIPAPYSPTTAAQNMPGGYFMPRAGYGGVPMAWQRSSDSNSNYNPSNHSSSPAPTSPVHVSIPTGMNYSQTPHSPLQPPHAFFVPDNVSTPKKSSSNLHELPGTPVTAKKPSAKDVAAASERQPYQTHSRSGSGADNITYVREEDSTGGKRWVLERRRTSEAGLLELIGREVVEGGRI</sequence>
<evidence type="ECO:0000256" key="3">
    <source>
        <dbReference type="ARBA" id="ARBA00022989"/>
    </source>
</evidence>
<feature type="compositionally biased region" description="Basic and acidic residues" evidence="5">
    <location>
        <begin position="525"/>
        <end position="534"/>
    </location>
</feature>
<proteinExistence type="predicted"/>
<dbReference type="CDD" id="cd17333">
    <property type="entry name" value="MFS_FucP_MFSD4_like"/>
    <property type="match status" value="1"/>
</dbReference>
<feature type="region of interest" description="Disordered" evidence="5">
    <location>
        <begin position="515"/>
        <end position="617"/>
    </location>
</feature>
<feature type="transmembrane region" description="Helical" evidence="6">
    <location>
        <begin position="429"/>
        <end position="452"/>
    </location>
</feature>
<evidence type="ECO:0000313" key="8">
    <source>
        <dbReference type="EMBL" id="TIA70019.1"/>
    </source>
</evidence>
<dbReference type="InterPro" id="IPR011701">
    <property type="entry name" value="MFS"/>
</dbReference>
<gene>
    <name evidence="8" type="ORF">D6C83_01265</name>
</gene>
<feature type="transmembrane region" description="Helical" evidence="6">
    <location>
        <begin position="396"/>
        <end position="417"/>
    </location>
</feature>
<dbReference type="PANTHER" id="PTHR23514">
    <property type="entry name" value="BYPASS OF STOP CODON PROTEIN 6"/>
    <property type="match status" value="1"/>
</dbReference>
<feature type="transmembrane region" description="Helical" evidence="6">
    <location>
        <begin position="180"/>
        <end position="200"/>
    </location>
</feature>
<dbReference type="Proteomes" id="UP000304947">
    <property type="component" value="Unassembled WGS sequence"/>
</dbReference>
<feature type="transmembrane region" description="Helical" evidence="6">
    <location>
        <begin position="371"/>
        <end position="390"/>
    </location>
</feature>
<comment type="caution">
    <text evidence="8">The sequence shown here is derived from an EMBL/GenBank/DDBJ whole genome shotgun (WGS) entry which is preliminary data.</text>
</comment>
<feature type="domain" description="Major facilitator superfamily (MFS) profile" evidence="7">
    <location>
        <begin position="93"/>
        <end position="490"/>
    </location>
</feature>
<feature type="region of interest" description="Disordered" evidence="5">
    <location>
        <begin position="953"/>
        <end position="1061"/>
    </location>
</feature>
<evidence type="ECO:0000256" key="2">
    <source>
        <dbReference type="ARBA" id="ARBA00022692"/>
    </source>
</evidence>
<reference evidence="8 9" key="1">
    <citation type="submission" date="2018-10" db="EMBL/GenBank/DDBJ databases">
        <title>Fifty Aureobasidium pullulans genomes reveal a recombining polyextremotolerant generalist.</title>
        <authorList>
            <person name="Gostincar C."/>
            <person name="Turk M."/>
            <person name="Zajc J."/>
            <person name="Gunde-Cimerman N."/>
        </authorList>
    </citation>
    <scope>NUCLEOTIDE SEQUENCE [LARGE SCALE GENOMIC DNA]</scope>
    <source>
        <strain evidence="8 9">EXF-3380</strain>
    </source>
</reference>
<feature type="transmembrane region" description="Helical" evidence="6">
    <location>
        <begin position="124"/>
        <end position="145"/>
    </location>
</feature>
<evidence type="ECO:0000256" key="5">
    <source>
        <dbReference type="SAM" id="MobiDB-lite"/>
    </source>
</evidence>
<feature type="compositionally biased region" description="Acidic residues" evidence="5">
    <location>
        <begin position="515"/>
        <end position="524"/>
    </location>
</feature>
<feature type="compositionally biased region" description="Polar residues" evidence="5">
    <location>
        <begin position="986"/>
        <end position="996"/>
    </location>
</feature>
<feature type="transmembrane region" description="Helical" evidence="6">
    <location>
        <begin position="341"/>
        <end position="359"/>
    </location>
</feature>
<evidence type="ECO:0000256" key="6">
    <source>
        <dbReference type="SAM" id="Phobius"/>
    </source>
</evidence>
<feature type="region of interest" description="Disordered" evidence="5">
    <location>
        <begin position="43"/>
        <end position="72"/>
    </location>
</feature>
<dbReference type="EMBL" id="QZBU01000219">
    <property type="protein sequence ID" value="TIA70019.1"/>
    <property type="molecule type" value="Genomic_DNA"/>
</dbReference>
<keyword evidence="4 6" id="KW-0472">Membrane</keyword>
<evidence type="ECO:0000256" key="4">
    <source>
        <dbReference type="ARBA" id="ARBA00023136"/>
    </source>
</evidence>
<protein>
    <recommendedName>
        <fullName evidence="7">Major facilitator superfamily (MFS) profile domain-containing protein</fullName>
    </recommendedName>
</protein>
<dbReference type="Pfam" id="PF07690">
    <property type="entry name" value="MFS_1"/>
    <property type="match status" value="1"/>
</dbReference>
<keyword evidence="3 6" id="KW-1133">Transmembrane helix</keyword>
<feature type="transmembrane region" description="Helical" evidence="6">
    <location>
        <begin position="212"/>
        <end position="233"/>
    </location>
</feature>
<evidence type="ECO:0000259" key="7">
    <source>
        <dbReference type="PROSITE" id="PS50850"/>
    </source>
</evidence>
<name>A0A4T0E8A9_AURPU</name>
<evidence type="ECO:0000256" key="1">
    <source>
        <dbReference type="ARBA" id="ARBA00004141"/>
    </source>
</evidence>
<dbReference type="InterPro" id="IPR020846">
    <property type="entry name" value="MFS_dom"/>
</dbReference>
<keyword evidence="2 6" id="KW-0812">Transmembrane</keyword>
<dbReference type="SUPFAM" id="SSF81995">
    <property type="entry name" value="beta-sandwich domain of Sec23/24"/>
    <property type="match status" value="1"/>
</dbReference>
<feature type="transmembrane region" description="Helical" evidence="6">
    <location>
        <begin position="245"/>
        <end position="266"/>
    </location>
</feature>
<comment type="subcellular location">
    <subcellularLocation>
        <location evidence="1">Membrane</location>
        <topology evidence="1">Multi-pass membrane protein</topology>
    </subcellularLocation>
</comment>
<dbReference type="FunFam" id="1.20.1250.20:FF:000286">
    <property type="entry name" value="MFS efflux transporter"/>
    <property type="match status" value="1"/>
</dbReference>
<dbReference type="InterPro" id="IPR051788">
    <property type="entry name" value="MFS_Transporter"/>
</dbReference>
<feature type="compositionally biased region" description="Basic and acidic residues" evidence="5">
    <location>
        <begin position="595"/>
        <end position="608"/>
    </location>
</feature>
<dbReference type="PROSITE" id="PS50850">
    <property type="entry name" value="MFS"/>
    <property type="match status" value="1"/>
</dbReference>
<dbReference type="InterPro" id="IPR036259">
    <property type="entry name" value="MFS_trans_sf"/>
</dbReference>
<evidence type="ECO:0000313" key="9">
    <source>
        <dbReference type="Proteomes" id="UP000304947"/>
    </source>
</evidence>